<accession>A0AAP0KB88</accession>
<dbReference type="InterPro" id="IPR031307">
    <property type="entry name" value="Ninja_fam"/>
</dbReference>
<dbReference type="AlphaFoldDB" id="A0AAP0KB88"/>
<comment type="subcellular location">
    <subcellularLocation>
        <location evidence="1 4">Nucleus</location>
    </subcellularLocation>
</comment>
<dbReference type="Pfam" id="PF16135">
    <property type="entry name" value="TDBD"/>
    <property type="match status" value="1"/>
</dbReference>
<dbReference type="PANTHER" id="PTHR31413:SF12">
    <property type="entry name" value="AFP HOMOLOG 2"/>
    <property type="match status" value="1"/>
</dbReference>
<feature type="domain" description="Tify" evidence="6">
    <location>
        <begin position="453"/>
        <end position="480"/>
    </location>
</feature>
<comment type="caution">
    <text evidence="7">The sequence shown here is derived from an EMBL/GenBank/DDBJ whole genome shotgun (WGS) entry which is preliminary data.</text>
</comment>
<feature type="region of interest" description="Disordered" evidence="5">
    <location>
        <begin position="470"/>
        <end position="499"/>
    </location>
</feature>
<reference evidence="7 8" key="1">
    <citation type="submission" date="2024-01" db="EMBL/GenBank/DDBJ databases">
        <title>Genome assemblies of Stephania.</title>
        <authorList>
            <person name="Yang L."/>
        </authorList>
    </citation>
    <scope>NUCLEOTIDE SEQUENCE [LARGE SCALE GENOMIC DNA]</scope>
    <source>
        <strain evidence="7">JXDWG</strain>
        <tissue evidence="7">Leaf</tissue>
    </source>
</reference>
<dbReference type="GO" id="GO:0009867">
    <property type="term" value="P:jasmonic acid mediated signaling pathway"/>
    <property type="evidence" value="ECO:0007669"/>
    <property type="project" value="TreeGrafter"/>
</dbReference>
<dbReference type="GO" id="GO:0005634">
    <property type="term" value="C:nucleus"/>
    <property type="evidence" value="ECO:0007669"/>
    <property type="project" value="UniProtKB-SubCell"/>
</dbReference>
<dbReference type="InterPro" id="IPR032308">
    <property type="entry name" value="TDBD"/>
</dbReference>
<feature type="region of interest" description="Disordered" evidence="5">
    <location>
        <begin position="82"/>
        <end position="116"/>
    </location>
</feature>
<dbReference type="GO" id="GO:0045892">
    <property type="term" value="P:negative regulation of DNA-templated transcription"/>
    <property type="evidence" value="ECO:0007669"/>
    <property type="project" value="TreeGrafter"/>
</dbReference>
<proteinExistence type="inferred from homology"/>
<feature type="region of interest" description="Disordered" evidence="5">
    <location>
        <begin position="128"/>
        <end position="183"/>
    </location>
</feature>
<dbReference type="EMBL" id="JBBNAG010000003">
    <property type="protein sequence ID" value="KAK9149292.1"/>
    <property type="molecule type" value="Genomic_DNA"/>
</dbReference>
<feature type="compositionally biased region" description="Polar residues" evidence="5">
    <location>
        <begin position="154"/>
        <end position="170"/>
    </location>
</feature>
<evidence type="ECO:0000256" key="5">
    <source>
        <dbReference type="SAM" id="MobiDB-lite"/>
    </source>
</evidence>
<evidence type="ECO:0000256" key="1">
    <source>
        <dbReference type="ARBA" id="ARBA00004123"/>
    </source>
</evidence>
<keyword evidence="3 4" id="KW-0539">Nucleus</keyword>
<sequence length="499" mass="52503">MEDDNGLELSLGLSCGGSAGKAKAKDGGSSDAKADEGSSSGKSISDLKNFLNTVVEKQDSVNLSPSIDQAHSGVQAPQENFFTSLSKSPPVGDKSPEVEEIKSSHNEIGGKMWNDSGNKRKMLFEEMGNSKKHERESMHADGLNKNPFAGGVSSARTPHVSVTTEDGSTAENEDVADSEVEGSTSRLALHTEEVTKRFMVGGSSSTATQGNHEHKQSNGQALIEPRHRNLTYGSMLPVTSFSSKMANVAGEPDASVYPIASMVQLRPPVSNESSGVPVNPGNMPLTFGYSPVQLPTLDTSRSWGLLSHPQHLSSPFAGRGIGNVIPSSDNSEDGLKIPRATVHATPHSSSEALPDGRKSSDLLKSGGKQHGGQETGPSSTSQTEDEAKRNRFNQSMEGLSNETAVIRPGLASGLKFGGCGSYPDLPWVSTTGSGPNGRTISGVTYRYDNSQIRIVCACHGSHMSPEEFVQHASADSQSSENDIALASFPGINPAASTHS</sequence>
<organism evidence="7 8">
    <name type="scientific">Stephania cephalantha</name>
    <dbReference type="NCBI Taxonomy" id="152367"/>
    <lineage>
        <taxon>Eukaryota</taxon>
        <taxon>Viridiplantae</taxon>
        <taxon>Streptophyta</taxon>
        <taxon>Embryophyta</taxon>
        <taxon>Tracheophyta</taxon>
        <taxon>Spermatophyta</taxon>
        <taxon>Magnoliopsida</taxon>
        <taxon>Ranunculales</taxon>
        <taxon>Menispermaceae</taxon>
        <taxon>Menispermoideae</taxon>
        <taxon>Cissampelideae</taxon>
        <taxon>Stephania</taxon>
    </lineage>
</organism>
<name>A0AAP0KB88_9MAGN</name>
<comment type="similarity">
    <text evidence="2 4">Belongs to the Ninja family.</text>
</comment>
<gene>
    <name evidence="7" type="ORF">Scep_008049</name>
</gene>
<evidence type="ECO:0000256" key="2">
    <source>
        <dbReference type="ARBA" id="ARBA00006081"/>
    </source>
</evidence>
<evidence type="ECO:0000256" key="4">
    <source>
        <dbReference type="RuleBase" id="RU369029"/>
    </source>
</evidence>
<feature type="compositionally biased region" description="Basic and acidic residues" evidence="5">
    <location>
        <begin position="94"/>
        <end position="105"/>
    </location>
</feature>
<feature type="compositionally biased region" description="Basic and acidic residues" evidence="5">
    <location>
        <begin position="23"/>
        <end position="36"/>
    </location>
</feature>
<comment type="function">
    <text evidence="4">Acts as a negative regulator of abscisic acid (ABA) response.</text>
</comment>
<dbReference type="Proteomes" id="UP001419268">
    <property type="component" value="Unassembled WGS sequence"/>
</dbReference>
<dbReference type="PANTHER" id="PTHR31413">
    <property type="entry name" value="AFP HOMOLOG 2"/>
    <property type="match status" value="1"/>
</dbReference>
<feature type="region of interest" description="Disordered" evidence="5">
    <location>
        <begin position="314"/>
        <end position="388"/>
    </location>
</feature>
<feature type="region of interest" description="Disordered" evidence="5">
    <location>
        <begin position="1"/>
        <end position="45"/>
    </location>
</feature>
<feature type="compositionally biased region" description="Basic and acidic residues" evidence="5">
    <location>
        <begin position="128"/>
        <end position="139"/>
    </location>
</feature>
<keyword evidence="8" id="KW-1185">Reference proteome</keyword>
<feature type="compositionally biased region" description="Acidic residues" evidence="5">
    <location>
        <begin position="171"/>
        <end position="180"/>
    </location>
</feature>
<evidence type="ECO:0000313" key="8">
    <source>
        <dbReference type="Proteomes" id="UP001419268"/>
    </source>
</evidence>
<protein>
    <recommendedName>
        <fullName evidence="4">Ninja-family protein</fullName>
    </recommendedName>
    <alternativeName>
        <fullName evidence="4">ABI-binding protein</fullName>
    </alternativeName>
</protein>
<evidence type="ECO:0000259" key="6">
    <source>
        <dbReference type="Pfam" id="PF16135"/>
    </source>
</evidence>
<evidence type="ECO:0000313" key="7">
    <source>
        <dbReference type="EMBL" id="KAK9149292.1"/>
    </source>
</evidence>
<evidence type="ECO:0000256" key="3">
    <source>
        <dbReference type="ARBA" id="ARBA00023242"/>
    </source>
</evidence>
<feature type="region of interest" description="Disordered" evidence="5">
    <location>
        <begin position="202"/>
        <end position="224"/>
    </location>
</feature>